<proteinExistence type="predicted"/>
<evidence type="ECO:0000259" key="13">
    <source>
        <dbReference type="SMART" id="SM00485"/>
    </source>
</evidence>
<evidence type="ECO:0000256" key="4">
    <source>
        <dbReference type="ARBA" id="ARBA00022759"/>
    </source>
</evidence>
<dbReference type="InterPro" id="IPR029060">
    <property type="entry name" value="PIN-like_dom_sf"/>
</dbReference>
<evidence type="ECO:0000256" key="10">
    <source>
        <dbReference type="ARBA" id="ARBA00029382"/>
    </source>
</evidence>
<dbReference type="CDD" id="cd09867">
    <property type="entry name" value="PIN_FEN1"/>
    <property type="match status" value="1"/>
</dbReference>
<dbReference type="InterPro" id="IPR006086">
    <property type="entry name" value="XPG-I_dom"/>
</dbReference>
<evidence type="ECO:0000256" key="11">
    <source>
        <dbReference type="SAM" id="MobiDB-lite"/>
    </source>
</evidence>
<organism evidence="14 15">
    <name type="scientific">Diacronema lutheri</name>
    <name type="common">Unicellular marine alga</name>
    <name type="synonym">Monochrysis lutheri</name>
    <dbReference type="NCBI Taxonomy" id="2081491"/>
    <lineage>
        <taxon>Eukaryota</taxon>
        <taxon>Haptista</taxon>
        <taxon>Haptophyta</taxon>
        <taxon>Pavlovophyceae</taxon>
        <taxon>Pavlovales</taxon>
        <taxon>Pavlovaceae</taxon>
        <taxon>Diacronema</taxon>
    </lineage>
</organism>
<keyword evidence="8" id="KW-0460">Magnesium</keyword>
<feature type="region of interest" description="Disordered" evidence="11">
    <location>
        <begin position="548"/>
        <end position="599"/>
    </location>
</feature>
<evidence type="ECO:0000313" key="14">
    <source>
        <dbReference type="EMBL" id="KAG8465794.1"/>
    </source>
</evidence>
<comment type="function">
    <text evidence="10">Structure-specific nuclease with 5'-flap endonuclease and 5'-3' exonuclease activities involved in DNA replication and repair. During DNA replication, cleaves the 5'-overhanging flap structure that is generated by displacement synthesis when DNA polymerase encounters the 5'-end of a downstream Okazaki fragment. It enters the flap from the 5'-end and then tracks to cleave the flap base, leaving a nick for ligation. Also involved in the long patch base excision repair (LP-BER) pathway, by cleaving within the apurinic/apyrimidinic (AP) site-terminated flap. Acts as a genome stabilization factor that prevents flaps from equilibrating into structures that lead to duplications and deletions. Also possesses 5'-3' exonuclease activity on nicked or gapped double-stranded DNA, and exhibits RNase H activity. Also involved in replication and repair of rDNA and in repairing mitochondrial DNA.</text>
</comment>
<dbReference type="PANTHER" id="PTHR11081:SF9">
    <property type="entry name" value="FLAP ENDONUCLEASE 1"/>
    <property type="match status" value="1"/>
</dbReference>
<dbReference type="Proteomes" id="UP000751190">
    <property type="component" value="Unassembled WGS sequence"/>
</dbReference>
<dbReference type="FunFam" id="3.40.50.1010:FF:000016">
    <property type="entry name" value="Flap endonuclease 1"/>
    <property type="match status" value="2"/>
</dbReference>
<keyword evidence="4" id="KW-0255">Endonuclease</keyword>
<dbReference type="EMBL" id="JAGTXO010000009">
    <property type="protein sequence ID" value="KAG8465794.1"/>
    <property type="molecule type" value="Genomic_DNA"/>
</dbReference>
<evidence type="ECO:0000256" key="9">
    <source>
        <dbReference type="ARBA" id="ARBA00023204"/>
    </source>
</evidence>
<evidence type="ECO:0000256" key="3">
    <source>
        <dbReference type="ARBA" id="ARBA00022723"/>
    </source>
</evidence>
<reference evidence="14" key="1">
    <citation type="submission" date="2021-05" db="EMBL/GenBank/DDBJ databases">
        <title>The genome of the haptophyte Pavlova lutheri (Diacronema luteri, Pavlovales) - a model for lipid biosynthesis in eukaryotic algae.</title>
        <authorList>
            <person name="Hulatt C.J."/>
            <person name="Posewitz M.C."/>
        </authorList>
    </citation>
    <scope>NUCLEOTIDE SEQUENCE</scope>
    <source>
        <strain evidence="14">NIVA-4/92</strain>
    </source>
</reference>
<evidence type="ECO:0000259" key="12">
    <source>
        <dbReference type="SMART" id="SM00484"/>
    </source>
</evidence>
<sequence length="599" mass="60758">MGIKGLFPFLSGAAPSSIKPRTPKDFTSRTLAIDASTCLYQFIIAVRSESDGFASLTNDKGEITSHLNGFLMRTLKLLEAGVKPIYVFDGDAPVLKASELRARRDRRDAAQIAELEARVVDGVADERVREASDAAARAVERLQRLAPAAAAPGVAPVPSEADALAAAAAAAAAIAAAAAADAAARAAAAETARAAAADPAAEPAEAEARAAQAAAAAVKAQEAQALAAAAAASEAAAARLAADAAAALATARVDAAAARSALDEASAAAAGSKREVEKAARRSARVTRQHALDAIKLLRLMGVPVVEAPGEAEATCAALCAAGHAYAVASEDMDALTFGAPRMLKNLFDTETHRVGGVGGTGKGEGGKRPVYEICLQTVLEQLGLSAREFVDFCMLCGCDFLPHLPKVGAVTAIKLMLAQPVAPHAAGDAAAGGAAAGGAAAVNAPGADGVSPRCIEALLAAKALPPSAHALASSAEWPFDAAREVFLKPAVARPSGAQLAPSEPDYAALHAFLVERHSFAPARVEAALKRLRAVRAAKTQTRLDQFFAPQHKAADKPAPQYDPLAKKRKAAGTPTAPAARKRSAPAHGARKGAGGGKT</sequence>
<keyword evidence="15" id="KW-1185">Reference proteome</keyword>
<comment type="caution">
    <text evidence="14">The sequence shown here is derived from an EMBL/GenBank/DDBJ whole genome shotgun (WGS) entry which is preliminary data.</text>
</comment>
<dbReference type="InterPro" id="IPR019974">
    <property type="entry name" value="XPG_CS"/>
</dbReference>
<dbReference type="SMART" id="SM00485">
    <property type="entry name" value="XPGN"/>
    <property type="match status" value="1"/>
</dbReference>
<dbReference type="InterPro" id="IPR006084">
    <property type="entry name" value="XPG/Rad2"/>
</dbReference>
<dbReference type="OrthoDB" id="31113at2759"/>
<dbReference type="Gene3D" id="3.40.50.1010">
    <property type="entry name" value="5'-nuclease"/>
    <property type="match status" value="2"/>
</dbReference>
<dbReference type="GO" id="GO:0006281">
    <property type="term" value="P:DNA repair"/>
    <property type="evidence" value="ECO:0007669"/>
    <property type="project" value="UniProtKB-KW"/>
</dbReference>
<dbReference type="GO" id="GO:0008409">
    <property type="term" value="F:5'-3' exonuclease activity"/>
    <property type="evidence" value="ECO:0007669"/>
    <property type="project" value="TreeGrafter"/>
</dbReference>
<feature type="compositionally biased region" description="Basic residues" evidence="11">
    <location>
        <begin position="580"/>
        <end position="591"/>
    </location>
</feature>
<dbReference type="PANTHER" id="PTHR11081">
    <property type="entry name" value="FLAP ENDONUCLEASE FAMILY MEMBER"/>
    <property type="match status" value="1"/>
</dbReference>
<gene>
    <name evidence="14" type="ORF">KFE25_005364</name>
</gene>
<dbReference type="PRINTS" id="PR00853">
    <property type="entry name" value="XPGRADSUPER"/>
</dbReference>
<dbReference type="InterPro" id="IPR006085">
    <property type="entry name" value="XPG_DNA_repair_N"/>
</dbReference>
<feature type="domain" description="XPG-I" evidence="12">
    <location>
        <begin position="299"/>
        <end position="385"/>
    </location>
</feature>
<dbReference type="GO" id="GO:0006260">
    <property type="term" value="P:DNA replication"/>
    <property type="evidence" value="ECO:0007669"/>
    <property type="project" value="UniProtKB-KW"/>
</dbReference>
<dbReference type="Pfam" id="PF00867">
    <property type="entry name" value="XPG_I"/>
    <property type="match status" value="1"/>
</dbReference>
<keyword evidence="5" id="KW-0227">DNA damage</keyword>
<protein>
    <recommendedName>
        <fullName evidence="16">Flap endonuclease 1</fullName>
    </recommendedName>
</protein>
<keyword evidence="9" id="KW-0234">DNA repair</keyword>
<dbReference type="SUPFAM" id="SSF88723">
    <property type="entry name" value="PIN domain-like"/>
    <property type="match status" value="1"/>
</dbReference>
<evidence type="ECO:0000256" key="2">
    <source>
        <dbReference type="ARBA" id="ARBA00022722"/>
    </source>
</evidence>
<evidence type="ECO:0008006" key="16">
    <source>
        <dbReference type="Google" id="ProtNLM"/>
    </source>
</evidence>
<evidence type="ECO:0000256" key="6">
    <source>
        <dbReference type="ARBA" id="ARBA00022801"/>
    </source>
</evidence>
<keyword evidence="7" id="KW-0269">Exonuclease</keyword>
<name>A0A8J5XM30_DIALT</name>
<evidence type="ECO:0000313" key="15">
    <source>
        <dbReference type="Proteomes" id="UP000751190"/>
    </source>
</evidence>
<dbReference type="SMART" id="SM00484">
    <property type="entry name" value="XPGI"/>
    <property type="match status" value="1"/>
</dbReference>
<keyword evidence="1" id="KW-0235">DNA replication</keyword>
<dbReference type="Gene3D" id="1.10.150.20">
    <property type="entry name" value="5' to 3' exonuclease, C-terminal subdomain"/>
    <property type="match status" value="1"/>
</dbReference>
<dbReference type="InterPro" id="IPR036279">
    <property type="entry name" value="5-3_exonuclease_C_sf"/>
</dbReference>
<keyword evidence="2" id="KW-0540">Nuclease</keyword>
<evidence type="ECO:0000256" key="5">
    <source>
        <dbReference type="ARBA" id="ARBA00022763"/>
    </source>
</evidence>
<dbReference type="GO" id="GO:0046872">
    <property type="term" value="F:metal ion binding"/>
    <property type="evidence" value="ECO:0007669"/>
    <property type="project" value="UniProtKB-KW"/>
</dbReference>
<dbReference type="GO" id="GO:0017108">
    <property type="term" value="F:5'-flap endonuclease activity"/>
    <property type="evidence" value="ECO:0007669"/>
    <property type="project" value="TreeGrafter"/>
</dbReference>
<keyword evidence="6" id="KW-0378">Hydrolase</keyword>
<dbReference type="AlphaFoldDB" id="A0A8J5XM30"/>
<accession>A0A8J5XM30</accession>
<evidence type="ECO:0000256" key="8">
    <source>
        <dbReference type="ARBA" id="ARBA00022842"/>
    </source>
</evidence>
<evidence type="ECO:0000256" key="7">
    <source>
        <dbReference type="ARBA" id="ARBA00022839"/>
    </source>
</evidence>
<dbReference type="PROSITE" id="PS00841">
    <property type="entry name" value="XPG_1"/>
    <property type="match status" value="1"/>
</dbReference>
<dbReference type="Pfam" id="PF00752">
    <property type="entry name" value="XPG_N"/>
    <property type="match status" value="1"/>
</dbReference>
<dbReference type="SUPFAM" id="SSF47807">
    <property type="entry name" value="5' to 3' exonuclease, C-terminal subdomain"/>
    <property type="match status" value="1"/>
</dbReference>
<evidence type="ECO:0000256" key="1">
    <source>
        <dbReference type="ARBA" id="ARBA00022705"/>
    </source>
</evidence>
<feature type="domain" description="XPG N-terminal" evidence="13">
    <location>
        <begin position="1"/>
        <end position="110"/>
    </location>
</feature>
<keyword evidence="3" id="KW-0479">Metal-binding</keyword>